<dbReference type="InterPro" id="IPR038717">
    <property type="entry name" value="Tc1-like_DDE_dom"/>
</dbReference>
<dbReference type="NCBIfam" id="NF033545">
    <property type="entry name" value="transpos_IS630"/>
    <property type="match status" value="1"/>
</dbReference>
<protein>
    <recommendedName>
        <fullName evidence="1">Tc1-like transposase DDE domain-containing protein</fullName>
    </recommendedName>
</protein>
<evidence type="ECO:0000313" key="3">
    <source>
        <dbReference type="Proteomes" id="UP000580654"/>
    </source>
</evidence>
<comment type="caution">
    <text evidence="2">The sequence shown here is derived from an EMBL/GenBank/DDBJ whole genome shotgun (WGS) entry which is preliminary data.</text>
</comment>
<accession>A0A840YNJ0</accession>
<dbReference type="InterPro" id="IPR036397">
    <property type="entry name" value="RNaseH_sf"/>
</dbReference>
<dbReference type="Pfam" id="PF13358">
    <property type="entry name" value="DDE_3"/>
    <property type="match status" value="1"/>
</dbReference>
<dbReference type="Proteomes" id="UP000580654">
    <property type="component" value="Unassembled WGS sequence"/>
</dbReference>
<gene>
    <name evidence="2" type="ORF">FHS87_004645</name>
</gene>
<organism evidence="2 3">
    <name type="scientific">Muricoccus pecuniae</name>
    <dbReference type="NCBI Taxonomy" id="693023"/>
    <lineage>
        <taxon>Bacteria</taxon>
        <taxon>Pseudomonadati</taxon>
        <taxon>Pseudomonadota</taxon>
        <taxon>Alphaproteobacteria</taxon>
        <taxon>Acetobacterales</taxon>
        <taxon>Roseomonadaceae</taxon>
        <taxon>Muricoccus</taxon>
    </lineage>
</organism>
<dbReference type="InterPro" id="IPR047655">
    <property type="entry name" value="Transpos_IS630-like"/>
</dbReference>
<proteinExistence type="predicted"/>
<dbReference type="Gene3D" id="3.30.420.10">
    <property type="entry name" value="Ribonuclease H-like superfamily/Ribonuclease H"/>
    <property type="match status" value="1"/>
</dbReference>
<reference evidence="2 3" key="1">
    <citation type="submission" date="2020-08" db="EMBL/GenBank/DDBJ databases">
        <title>Genomic Encyclopedia of Type Strains, Phase IV (KMG-IV): sequencing the most valuable type-strain genomes for metagenomic binning, comparative biology and taxonomic classification.</title>
        <authorList>
            <person name="Goeker M."/>
        </authorList>
    </citation>
    <scope>NUCLEOTIDE SEQUENCE [LARGE SCALE GENOMIC DNA]</scope>
    <source>
        <strain evidence="2 3">DSM 25622</strain>
    </source>
</reference>
<keyword evidence="3" id="KW-1185">Reference proteome</keyword>
<evidence type="ECO:0000313" key="2">
    <source>
        <dbReference type="EMBL" id="MBB5696574.1"/>
    </source>
</evidence>
<evidence type="ECO:0000259" key="1">
    <source>
        <dbReference type="Pfam" id="PF13358"/>
    </source>
</evidence>
<name>A0A840YNJ0_9PROT</name>
<dbReference type="AlphaFoldDB" id="A0A840YNJ0"/>
<dbReference type="GO" id="GO:0003676">
    <property type="term" value="F:nucleic acid binding"/>
    <property type="evidence" value="ECO:0007669"/>
    <property type="project" value="InterPro"/>
</dbReference>
<sequence length="185" mass="21051">MKEVVHEVAPDTPIEVWFMDEARVGQQGTLTRIWAKRGTRPRAVRDHRYTWAWIFGAVCPERAVGAAVVLPEVNVHAMNIHLAEISRCVSKGAHAVLVLDGAGWHTSPRLHLPENISLLPLPRYAPELNPVENIWEFLRQNLLSHRVWDSYDAIVDACCHAWSTLMRTPDQIATITRRSWAQVKL</sequence>
<dbReference type="EMBL" id="JACIJD010000057">
    <property type="protein sequence ID" value="MBB5696574.1"/>
    <property type="molecule type" value="Genomic_DNA"/>
</dbReference>
<feature type="domain" description="Tc1-like transposase DDE" evidence="1">
    <location>
        <begin position="15"/>
        <end position="153"/>
    </location>
</feature>